<dbReference type="AlphaFoldDB" id="A0A4U2Y902"/>
<dbReference type="InterPro" id="IPR022876">
    <property type="entry name" value="Tscrpt_rep_Rex"/>
</dbReference>
<dbReference type="GO" id="GO:0051775">
    <property type="term" value="P:response to redox state"/>
    <property type="evidence" value="ECO:0007669"/>
    <property type="project" value="InterPro"/>
</dbReference>
<evidence type="ECO:0000256" key="7">
    <source>
        <dbReference type="HAMAP-Rule" id="MF_01131"/>
    </source>
</evidence>
<dbReference type="InterPro" id="IPR036390">
    <property type="entry name" value="WH_DNA-bd_sf"/>
</dbReference>
<dbReference type="Proteomes" id="UP000307841">
    <property type="component" value="Unassembled WGS sequence"/>
</dbReference>
<evidence type="ECO:0000256" key="2">
    <source>
        <dbReference type="ARBA" id="ARBA00022491"/>
    </source>
</evidence>
<dbReference type="PANTHER" id="PTHR35786">
    <property type="entry name" value="REDOX-SENSING TRANSCRIPTIONAL REPRESSOR REX"/>
    <property type="match status" value="1"/>
</dbReference>
<keyword evidence="5 7" id="KW-0238">DNA-binding</keyword>
<dbReference type="Pfam" id="PF02629">
    <property type="entry name" value="CoA_binding"/>
    <property type="match status" value="1"/>
</dbReference>
<dbReference type="GO" id="GO:0003677">
    <property type="term" value="F:DNA binding"/>
    <property type="evidence" value="ECO:0007669"/>
    <property type="project" value="UniProtKB-UniRule"/>
</dbReference>
<dbReference type="NCBIfam" id="NF003996">
    <property type="entry name" value="PRK05472.2-5"/>
    <property type="match status" value="1"/>
</dbReference>
<keyword evidence="10" id="KW-1185">Reference proteome</keyword>
<keyword evidence="2 7" id="KW-0678">Repressor</keyword>
<comment type="function">
    <text evidence="7">Modulates transcription in response to changes in cellular NADH/NAD(+) redox state.</text>
</comment>
<dbReference type="InterPro" id="IPR036388">
    <property type="entry name" value="WH-like_DNA-bd_sf"/>
</dbReference>
<accession>A0A4U2Y902</accession>
<feature type="DNA-binding region" description="H-T-H motif" evidence="7">
    <location>
        <begin position="17"/>
        <end position="56"/>
    </location>
</feature>
<evidence type="ECO:0000313" key="9">
    <source>
        <dbReference type="EMBL" id="TKI55781.1"/>
    </source>
</evidence>
<evidence type="ECO:0000256" key="3">
    <source>
        <dbReference type="ARBA" id="ARBA00023015"/>
    </source>
</evidence>
<comment type="caution">
    <text evidence="9">The sequence shown here is derived from an EMBL/GenBank/DDBJ whole genome shotgun (WGS) entry which is preliminary data.</text>
</comment>
<evidence type="ECO:0000256" key="1">
    <source>
        <dbReference type="ARBA" id="ARBA00022490"/>
    </source>
</evidence>
<feature type="domain" description="CoA-binding" evidence="8">
    <location>
        <begin position="81"/>
        <end position="181"/>
    </location>
</feature>
<protein>
    <recommendedName>
        <fullName evidence="7">Redox-sensing transcriptional repressor Rex</fullName>
    </recommendedName>
</protein>
<keyword evidence="1 7" id="KW-0963">Cytoplasm</keyword>
<comment type="subcellular location">
    <subcellularLocation>
        <location evidence="7">Cytoplasm</location>
    </subcellularLocation>
</comment>
<dbReference type="OrthoDB" id="9784760at2"/>
<evidence type="ECO:0000259" key="8">
    <source>
        <dbReference type="SMART" id="SM00881"/>
    </source>
</evidence>
<dbReference type="SUPFAM" id="SSF46785">
    <property type="entry name" value="Winged helix' DNA-binding domain"/>
    <property type="match status" value="1"/>
</dbReference>
<name>A0A4U2Y902_9BACL</name>
<dbReference type="NCBIfam" id="NF003989">
    <property type="entry name" value="PRK05472.1-3"/>
    <property type="match status" value="1"/>
</dbReference>
<dbReference type="SUPFAM" id="SSF51735">
    <property type="entry name" value="NAD(P)-binding Rossmann-fold domains"/>
    <property type="match status" value="1"/>
</dbReference>
<dbReference type="NCBIfam" id="NF003993">
    <property type="entry name" value="PRK05472.2-2"/>
    <property type="match status" value="1"/>
</dbReference>
<dbReference type="InterPro" id="IPR009718">
    <property type="entry name" value="Rex_DNA-bd_C_dom"/>
</dbReference>
<organism evidence="9 10">
    <name type="scientific">Brevibacillus antibioticus</name>
    <dbReference type="NCBI Taxonomy" id="2570228"/>
    <lineage>
        <taxon>Bacteria</taxon>
        <taxon>Bacillati</taxon>
        <taxon>Bacillota</taxon>
        <taxon>Bacilli</taxon>
        <taxon>Bacillales</taxon>
        <taxon>Paenibacillaceae</taxon>
        <taxon>Brevibacillus</taxon>
    </lineage>
</organism>
<reference evidence="9 10" key="1">
    <citation type="submission" date="2019-04" db="EMBL/GenBank/DDBJ databases">
        <title>Whole genome sequencing of Brevibacillus sp. TGS2-1.</title>
        <authorList>
            <person name="Choi A."/>
        </authorList>
    </citation>
    <scope>NUCLEOTIDE SEQUENCE [LARGE SCALE GENOMIC DNA]</scope>
    <source>
        <strain evidence="9 10">TGS2-1</strain>
    </source>
</reference>
<keyword evidence="4 7" id="KW-0520">NAD</keyword>
<gene>
    <name evidence="7" type="primary">rex</name>
    <name evidence="9" type="ORF">E8L90_10185</name>
</gene>
<keyword evidence="6 7" id="KW-0804">Transcription</keyword>
<dbReference type="InterPro" id="IPR003781">
    <property type="entry name" value="CoA-bd"/>
</dbReference>
<dbReference type="HAMAP" id="MF_01131">
    <property type="entry name" value="Rex"/>
    <property type="match status" value="1"/>
</dbReference>
<dbReference type="PANTHER" id="PTHR35786:SF1">
    <property type="entry name" value="REDOX-SENSING TRANSCRIPTIONAL REPRESSOR REX 1"/>
    <property type="match status" value="1"/>
</dbReference>
<dbReference type="Pfam" id="PF06971">
    <property type="entry name" value="Put_DNA-bind_N"/>
    <property type="match status" value="1"/>
</dbReference>
<evidence type="ECO:0000313" key="10">
    <source>
        <dbReference type="Proteomes" id="UP000307841"/>
    </source>
</evidence>
<evidence type="ECO:0000256" key="5">
    <source>
        <dbReference type="ARBA" id="ARBA00023125"/>
    </source>
</evidence>
<dbReference type="GO" id="GO:0003700">
    <property type="term" value="F:DNA-binding transcription factor activity"/>
    <property type="evidence" value="ECO:0007669"/>
    <property type="project" value="UniProtKB-UniRule"/>
</dbReference>
<evidence type="ECO:0000256" key="6">
    <source>
        <dbReference type="ARBA" id="ARBA00023163"/>
    </source>
</evidence>
<dbReference type="NCBIfam" id="NF003994">
    <property type="entry name" value="PRK05472.2-3"/>
    <property type="match status" value="1"/>
</dbReference>
<comment type="subunit">
    <text evidence="7">Homodimer.</text>
</comment>
<evidence type="ECO:0000256" key="4">
    <source>
        <dbReference type="ARBA" id="ARBA00023027"/>
    </source>
</evidence>
<feature type="binding site" evidence="7">
    <location>
        <begin position="91"/>
        <end position="96"/>
    </location>
    <ligand>
        <name>NAD(+)</name>
        <dbReference type="ChEBI" id="CHEBI:57540"/>
    </ligand>
</feature>
<dbReference type="GO" id="GO:0045892">
    <property type="term" value="P:negative regulation of DNA-templated transcription"/>
    <property type="evidence" value="ECO:0007669"/>
    <property type="project" value="InterPro"/>
</dbReference>
<dbReference type="GO" id="GO:0005737">
    <property type="term" value="C:cytoplasm"/>
    <property type="evidence" value="ECO:0007669"/>
    <property type="project" value="UniProtKB-SubCell"/>
</dbReference>
<dbReference type="NCBIfam" id="NF003995">
    <property type="entry name" value="PRK05472.2-4"/>
    <property type="match status" value="1"/>
</dbReference>
<dbReference type="Gene3D" id="1.10.10.10">
    <property type="entry name" value="Winged helix-like DNA-binding domain superfamily/Winged helix DNA-binding domain"/>
    <property type="match status" value="1"/>
</dbReference>
<dbReference type="EMBL" id="SZNK01000001">
    <property type="protein sequence ID" value="TKI55781.1"/>
    <property type="molecule type" value="Genomic_DNA"/>
</dbReference>
<sequence>MAKHEKISEAVVRRLPIYLRYLSYLQQVEVTTVSSQQMGKNLDVNPAQIRKDLAAFGDFGKKGIGYDVDYLVEKIREILKLTDEIRVALVGAGHLGHAISNYNAYLKDNMRIAAIFDNNQEKQGKKVAGIPIQPLSELEETIVNKQIKLAIITVPAPAAQSVCDQLTQAGIRGILNFAPTTIRAGKDVRIHYADVTSNLQSLAYYLT</sequence>
<dbReference type="InterPro" id="IPR036291">
    <property type="entry name" value="NAD(P)-bd_dom_sf"/>
</dbReference>
<dbReference type="SMART" id="SM00881">
    <property type="entry name" value="CoA_binding"/>
    <property type="match status" value="1"/>
</dbReference>
<dbReference type="InterPro" id="IPR058236">
    <property type="entry name" value="Rex_actinobacterial-type"/>
</dbReference>
<dbReference type="Gene3D" id="3.40.50.720">
    <property type="entry name" value="NAD(P)-binding Rossmann-like Domain"/>
    <property type="match status" value="1"/>
</dbReference>
<proteinExistence type="inferred from homology"/>
<keyword evidence="3 7" id="KW-0805">Transcription regulation</keyword>
<dbReference type="RefSeq" id="WP_137029300.1">
    <property type="nucleotide sequence ID" value="NZ_SZNK01000001.1"/>
</dbReference>
<comment type="similarity">
    <text evidence="7">Belongs to the transcriptional regulatory Rex family.</text>
</comment>